<evidence type="ECO:0000256" key="1">
    <source>
        <dbReference type="SAM" id="Phobius"/>
    </source>
</evidence>
<dbReference type="AlphaFoldDB" id="W6N3C0"/>
<keyword evidence="1" id="KW-0812">Transmembrane</keyword>
<dbReference type="PANTHER" id="PTHR37804">
    <property type="entry name" value="CDAA REGULATORY PROTEIN CDAR"/>
    <property type="match status" value="1"/>
</dbReference>
<sequence length="426" mass="46692">METKISENQILIKVCCVIASFVLWLYIFNVENPVRQRKIVVPVKIVNKDVLAQSNFVQIDDKNSSVALEIRGNASDVFSVKADDFKIECDLKSYVMKKGDNNIPAKVVKSPSDVSIANNQNLWISIKLDRLVKRMLPIKLLINGETKSGLFVSNPTVQIKQAQVSGASNYVYYADRITARYDIKNISKDTTVNVALQAEDSNGNVIKNVNITPKTVKVNIPVKNTKNVPVSIKTTGKPLGQTNIESILSSPDKVDISGDAGVISDIGSLDTEPIDLSNISSNTTVNAKLIIPDKVKLVNSNGYINVNININDSKNTSDDKTVNQQNSEKTFNSQIKANNLNGNYIADIENNNATIVVYGNSEIINNLTKDDINCFVNLKSAVEGQKDAELNVNLPKGVTLVSKTPQTVKVTVRKKVSGDENVNQNK</sequence>
<protein>
    <recommendedName>
        <fullName evidence="4">Secreted protein associated with spyDAC</fullName>
    </recommendedName>
</protein>
<evidence type="ECO:0000313" key="3">
    <source>
        <dbReference type="Proteomes" id="UP000019482"/>
    </source>
</evidence>
<accession>W6N3C0</accession>
<dbReference type="GeneID" id="29418762"/>
<evidence type="ECO:0008006" key="4">
    <source>
        <dbReference type="Google" id="ProtNLM"/>
    </source>
</evidence>
<feature type="transmembrane region" description="Helical" evidence="1">
    <location>
        <begin position="10"/>
        <end position="28"/>
    </location>
</feature>
<dbReference type="EMBL" id="CBXI010000006">
    <property type="protein sequence ID" value="CDL90370.1"/>
    <property type="molecule type" value="Genomic_DNA"/>
</dbReference>
<dbReference type="OrthoDB" id="2111604at2"/>
<organism evidence="2 3">
    <name type="scientific">Clostridium tyrobutyricum DIVETGP</name>
    <dbReference type="NCBI Taxonomy" id="1408889"/>
    <lineage>
        <taxon>Bacteria</taxon>
        <taxon>Bacillati</taxon>
        <taxon>Bacillota</taxon>
        <taxon>Clostridia</taxon>
        <taxon>Eubacteriales</taxon>
        <taxon>Clostridiaceae</taxon>
        <taxon>Clostridium</taxon>
    </lineage>
</organism>
<dbReference type="InterPro" id="IPR012505">
    <property type="entry name" value="YbbR"/>
</dbReference>
<comment type="caution">
    <text evidence="2">The sequence shown here is derived from an EMBL/GenBank/DDBJ whole genome shotgun (WGS) entry which is preliminary data.</text>
</comment>
<proteinExistence type="predicted"/>
<keyword evidence="1" id="KW-1133">Transmembrane helix</keyword>
<gene>
    <name evidence="2" type="ORF">CTDIVETGP_0440</name>
</gene>
<dbReference type="Gene3D" id="2.170.120.40">
    <property type="entry name" value="YbbR-like domain"/>
    <property type="match status" value="2"/>
</dbReference>
<keyword evidence="3" id="KW-1185">Reference proteome</keyword>
<dbReference type="Gene3D" id="2.170.120.30">
    <property type="match status" value="2"/>
</dbReference>
<reference evidence="2 3" key="1">
    <citation type="journal article" date="2015" name="Genome Announc.">
        <title>Draft Genome Sequence of Clostridium tyrobutyricum Strain DIVETGP, Isolated from Cow's Milk for Grana Padano Production.</title>
        <authorList>
            <person name="Soggiu A."/>
            <person name="Piras C."/>
            <person name="Gaiarsa S."/>
            <person name="Sassera D."/>
            <person name="Roncada P."/>
            <person name="Bendixen E."/>
            <person name="Brasca M."/>
            <person name="Bonizzi L."/>
        </authorList>
    </citation>
    <scope>NUCLEOTIDE SEQUENCE [LARGE SCALE GENOMIC DNA]</scope>
    <source>
        <strain evidence="2 3">DIVETGP</strain>
    </source>
</reference>
<dbReference type="InterPro" id="IPR053154">
    <property type="entry name" value="c-di-AMP_regulator"/>
</dbReference>
<name>W6N3C0_CLOTY</name>
<dbReference type="PANTHER" id="PTHR37804:SF1">
    <property type="entry name" value="CDAA REGULATORY PROTEIN CDAR"/>
    <property type="match status" value="1"/>
</dbReference>
<dbReference type="Pfam" id="PF07949">
    <property type="entry name" value="YbbR"/>
    <property type="match status" value="3"/>
</dbReference>
<keyword evidence="1" id="KW-0472">Membrane</keyword>
<dbReference type="Proteomes" id="UP000019482">
    <property type="component" value="Unassembled WGS sequence"/>
</dbReference>
<evidence type="ECO:0000313" key="2">
    <source>
        <dbReference type="EMBL" id="CDL90370.1"/>
    </source>
</evidence>
<dbReference type="RefSeq" id="WP_017753027.1">
    <property type="nucleotide sequence ID" value="NZ_CBXI010000006.1"/>
</dbReference>